<evidence type="ECO:0000313" key="2">
    <source>
        <dbReference type="Proteomes" id="UP000294225"/>
    </source>
</evidence>
<dbReference type="RefSeq" id="WP_131495057.1">
    <property type="nucleotide sequence ID" value="NZ_SJKC01000001.1"/>
</dbReference>
<evidence type="ECO:0000313" key="1">
    <source>
        <dbReference type="EMBL" id="TCC40290.1"/>
    </source>
</evidence>
<accession>A0A4R0J485</accession>
<gene>
    <name evidence="1" type="ORF">E0H92_00815</name>
</gene>
<reference evidence="1 2" key="1">
    <citation type="submission" date="2019-02" db="EMBL/GenBank/DDBJ databases">
        <title>Kribbella capetownensis sp. nov. and Kribbella speibonae sp. nov., isolated from soil.</title>
        <authorList>
            <person name="Curtis S.M."/>
            <person name="Norton I."/>
            <person name="Everest G.J."/>
            <person name="Meyers P.R."/>
        </authorList>
    </citation>
    <scope>NUCLEOTIDE SEQUENCE [LARGE SCALE GENOMIC DNA]</scope>
    <source>
        <strain evidence="1 2">YM55</strain>
    </source>
</reference>
<proteinExistence type="predicted"/>
<protein>
    <submittedName>
        <fullName evidence="1">Uncharacterized protein</fullName>
    </submittedName>
</protein>
<dbReference type="AlphaFoldDB" id="A0A4R0J485"/>
<dbReference type="EMBL" id="SJKC01000001">
    <property type="protein sequence ID" value="TCC40290.1"/>
    <property type="molecule type" value="Genomic_DNA"/>
</dbReference>
<comment type="caution">
    <text evidence="1">The sequence shown here is derived from an EMBL/GenBank/DDBJ whole genome shotgun (WGS) entry which is preliminary data.</text>
</comment>
<organism evidence="1 2">
    <name type="scientific">Kribbella speibonae</name>
    <dbReference type="NCBI Taxonomy" id="1572660"/>
    <lineage>
        <taxon>Bacteria</taxon>
        <taxon>Bacillati</taxon>
        <taxon>Actinomycetota</taxon>
        <taxon>Actinomycetes</taxon>
        <taxon>Propionibacteriales</taxon>
        <taxon>Kribbellaceae</taxon>
        <taxon>Kribbella</taxon>
    </lineage>
</organism>
<name>A0A4R0J485_9ACTN</name>
<dbReference type="Proteomes" id="UP000294225">
    <property type="component" value="Unassembled WGS sequence"/>
</dbReference>
<sequence length="305" mass="33234">MFALVGVVSLGDEQPEQNYKVWGSLAEKLMQTALIVKPAVAAQKELVGILQQMPLDVQSKWSELIKCRLVQSLTFPCQKCSSPAQVSLALAAAISVQCSTCGGDLEIPEDLLHNSFLDMVRREQASGMAEGTPCATQMDKAFGLLCHAADTILVIDRYAISDAFRLFSNGSNRTGLQRFIRLADRNNVQELRLVTSSGMQVNGSTLGPRDVEARLRSILAATPRKAIQIKLDIVKKRVAMQHMHDRWIGFSWGTGGDVSWTLGKGLAQFNGPRARTECAMARQNDSSASKLATFVAADIEHSATL</sequence>